<evidence type="ECO:0000313" key="2">
    <source>
        <dbReference type="EMBL" id="ORY13219.1"/>
    </source>
</evidence>
<name>A0A1Y1ZSJ0_9FUNG</name>
<dbReference type="Pfam" id="PF00023">
    <property type="entry name" value="Ank"/>
    <property type="match status" value="1"/>
</dbReference>
<gene>
    <name evidence="2" type="ORF">LY90DRAFT_518213</name>
</gene>
<organism evidence="2 3">
    <name type="scientific">Neocallimastix californiae</name>
    <dbReference type="NCBI Taxonomy" id="1754190"/>
    <lineage>
        <taxon>Eukaryota</taxon>
        <taxon>Fungi</taxon>
        <taxon>Fungi incertae sedis</taxon>
        <taxon>Chytridiomycota</taxon>
        <taxon>Chytridiomycota incertae sedis</taxon>
        <taxon>Neocallimastigomycetes</taxon>
        <taxon>Neocallimastigales</taxon>
        <taxon>Neocallimastigaceae</taxon>
        <taxon>Neocallimastix</taxon>
    </lineage>
</organism>
<dbReference type="STRING" id="1754190.A0A1Y1ZSJ0"/>
<dbReference type="Proteomes" id="UP000193920">
    <property type="component" value="Unassembled WGS sequence"/>
</dbReference>
<evidence type="ECO:0000313" key="3">
    <source>
        <dbReference type="Proteomes" id="UP000193920"/>
    </source>
</evidence>
<sequence length="190" mass="22419">MIACEKGYYNTVKVLLSYKANLNLRNQEGNNALMMASRYGRNRTIQVLLSHRDNINTAILQTLYRRKHHQPITTKFIREHLYVNEVQINQQNYEGNTALMIAIHNKFFDTYHLLLTPEVNVNLVNREGNTLFILISKELRLKWNEFGKCYLELYKRGADFSIRNNKRKTAIYYAKTLYPEDAIHGLVDYL</sequence>
<evidence type="ECO:0000256" key="1">
    <source>
        <dbReference type="PROSITE-ProRule" id="PRU00023"/>
    </source>
</evidence>
<reference evidence="2 3" key="1">
    <citation type="submission" date="2016-08" db="EMBL/GenBank/DDBJ databases">
        <title>A Parts List for Fungal Cellulosomes Revealed by Comparative Genomics.</title>
        <authorList>
            <consortium name="DOE Joint Genome Institute"/>
            <person name="Haitjema C.H."/>
            <person name="Gilmore S.P."/>
            <person name="Henske J.K."/>
            <person name="Solomon K.V."/>
            <person name="De Groot R."/>
            <person name="Kuo A."/>
            <person name="Mondo S.J."/>
            <person name="Salamov A.A."/>
            <person name="Labutti K."/>
            <person name="Zhao Z."/>
            <person name="Chiniquy J."/>
            <person name="Barry K."/>
            <person name="Brewer H.M."/>
            <person name="Purvine S.O."/>
            <person name="Wright A.T."/>
            <person name="Boxma B."/>
            <person name="Van Alen T."/>
            <person name="Hackstein J.H."/>
            <person name="Baker S.E."/>
            <person name="Grigoriev I.V."/>
            <person name="O'Malley M.A."/>
        </authorList>
    </citation>
    <scope>NUCLEOTIDE SEQUENCE [LARGE SCALE GENOMIC DNA]</scope>
    <source>
        <strain evidence="2 3">G1</strain>
    </source>
</reference>
<keyword evidence="3" id="KW-1185">Reference proteome</keyword>
<accession>A0A1Y1ZSJ0</accession>
<dbReference type="GO" id="GO:0042981">
    <property type="term" value="P:regulation of apoptotic process"/>
    <property type="evidence" value="ECO:0007669"/>
    <property type="project" value="TreeGrafter"/>
</dbReference>
<proteinExistence type="predicted"/>
<dbReference type="PANTHER" id="PTHR24183">
    <property type="entry name" value="FIBRONECTIN TYPE 3 AND ANKYRIN REPEAT DOMAINS PROTEIN 1"/>
    <property type="match status" value="1"/>
</dbReference>
<dbReference type="OrthoDB" id="2135964at2759"/>
<dbReference type="Pfam" id="PF12796">
    <property type="entry name" value="Ank_2"/>
    <property type="match status" value="1"/>
</dbReference>
<dbReference type="PANTHER" id="PTHR24183:SF1">
    <property type="entry name" value="FIBRONECTIN TYPE 3 AND ANKYRIN REPEAT DOMAINS PROTEIN 1"/>
    <property type="match status" value="1"/>
</dbReference>
<dbReference type="InterPro" id="IPR036770">
    <property type="entry name" value="Ankyrin_rpt-contain_sf"/>
</dbReference>
<comment type="caution">
    <text evidence="2">The sequence shown here is derived from an EMBL/GenBank/DDBJ whole genome shotgun (WGS) entry which is preliminary data.</text>
</comment>
<dbReference type="PROSITE" id="PS50088">
    <property type="entry name" value="ANK_REPEAT"/>
    <property type="match status" value="1"/>
</dbReference>
<dbReference type="SUPFAM" id="SSF48403">
    <property type="entry name" value="Ankyrin repeat"/>
    <property type="match status" value="1"/>
</dbReference>
<dbReference type="InterPro" id="IPR002110">
    <property type="entry name" value="Ankyrin_rpt"/>
</dbReference>
<dbReference type="EMBL" id="MCOG01000363">
    <property type="protein sequence ID" value="ORY13219.1"/>
    <property type="molecule type" value="Genomic_DNA"/>
</dbReference>
<feature type="repeat" description="ANK" evidence="1">
    <location>
        <begin position="1"/>
        <end position="27"/>
    </location>
</feature>
<dbReference type="GO" id="GO:0005634">
    <property type="term" value="C:nucleus"/>
    <property type="evidence" value="ECO:0007669"/>
    <property type="project" value="TreeGrafter"/>
</dbReference>
<dbReference type="Gene3D" id="1.25.40.20">
    <property type="entry name" value="Ankyrin repeat-containing domain"/>
    <property type="match status" value="2"/>
</dbReference>
<dbReference type="AlphaFoldDB" id="A0A1Y1ZSJ0"/>
<protein>
    <submittedName>
        <fullName evidence="2">Ankyrin</fullName>
    </submittedName>
</protein>
<keyword evidence="1" id="KW-0040">ANK repeat</keyword>
<dbReference type="SMART" id="SM00248">
    <property type="entry name" value="ANK"/>
    <property type="match status" value="3"/>
</dbReference>